<sequence length="193" mass="21757">MSSPYVNNYDIVNKDNPSQMNAHEQLRNPPQPFTPTPDNNNFSSIQLIPHVFTPTPVYKSPQRTVHTPEINKTPSYLPRQVFTPPHSSTDNMQVPTIPNTPPVVNKGYTHNLNELNKSPITHCPSPQNYFNSNARDNANNHQNDQDTSQECKTPPYTNKYYQNLLNNESLTNSPSSPYSHQTSPRTTGGQSPD</sequence>
<gene>
    <name evidence="2" type="ORF">WKI299_LOCUS5472</name>
</gene>
<comment type="caution">
    <text evidence="2">The sequence shown here is derived from an EMBL/GenBank/DDBJ whole genome shotgun (WGS) entry which is preliminary data.</text>
</comment>
<name>A0A816MW20_9BILA</name>
<evidence type="ECO:0000313" key="3">
    <source>
        <dbReference type="Proteomes" id="UP000663856"/>
    </source>
</evidence>
<dbReference type="AlphaFoldDB" id="A0A816MW20"/>
<accession>A0A816MW20</accession>
<evidence type="ECO:0000256" key="1">
    <source>
        <dbReference type="SAM" id="MobiDB-lite"/>
    </source>
</evidence>
<dbReference type="EMBL" id="CAJNRF010001530">
    <property type="protein sequence ID" value="CAF2015612.1"/>
    <property type="molecule type" value="Genomic_DNA"/>
</dbReference>
<proteinExistence type="predicted"/>
<feature type="region of interest" description="Disordered" evidence="1">
    <location>
        <begin position="117"/>
        <end position="193"/>
    </location>
</feature>
<feature type="region of interest" description="Disordered" evidence="1">
    <location>
        <begin position="1"/>
        <end position="37"/>
    </location>
</feature>
<reference evidence="2" key="1">
    <citation type="submission" date="2021-02" db="EMBL/GenBank/DDBJ databases">
        <authorList>
            <person name="Nowell W R."/>
        </authorList>
    </citation>
    <scope>NUCLEOTIDE SEQUENCE</scope>
</reference>
<feature type="compositionally biased region" description="Polar residues" evidence="1">
    <location>
        <begin position="61"/>
        <end position="74"/>
    </location>
</feature>
<feature type="non-terminal residue" evidence="2">
    <location>
        <position position="193"/>
    </location>
</feature>
<protein>
    <submittedName>
        <fullName evidence="2">Uncharacterized protein</fullName>
    </submittedName>
</protein>
<dbReference type="Proteomes" id="UP000663856">
    <property type="component" value="Unassembled WGS sequence"/>
</dbReference>
<feature type="region of interest" description="Disordered" evidence="1">
    <location>
        <begin position="59"/>
        <end position="95"/>
    </location>
</feature>
<evidence type="ECO:0000313" key="2">
    <source>
        <dbReference type="EMBL" id="CAF2015612.1"/>
    </source>
</evidence>
<organism evidence="2 3">
    <name type="scientific">Rotaria magnacalcarata</name>
    <dbReference type="NCBI Taxonomy" id="392030"/>
    <lineage>
        <taxon>Eukaryota</taxon>
        <taxon>Metazoa</taxon>
        <taxon>Spiralia</taxon>
        <taxon>Gnathifera</taxon>
        <taxon>Rotifera</taxon>
        <taxon>Eurotatoria</taxon>
        <taxon>Bdelloidea</taxon>
        <taxon>Philodinida</taxon>
        <taxon>Philodinidae</taxon>
        <taxon>Rotaria</taxon>
    </lineage>
</organism>